<protein>
    <recommendedName>
        <fullName evidence="1">Ice-binding protein C-terminal domain-containing protein</fullName>
    </recommendedName>
</protein>
<dbReference type="EMBL" id="LAZR01017072">
    <property type="protein sequence ID" value="KKM01895.1"/>
    <property type="molecule type" value="Genomic_DNA"/>
</dbReference>
<evidence type="ECO:0000259" key="1">
    <source>
        <dbReference type="Pfam" id="PF07589"/>
    </source>
</evidence>
<accession>A0A0F9GSW5</accession>
<reference evidence="2" key="1">
    <citation type="journal article" date="2015" name="Nature">
        <title>Complex archaea that bridge the gap between prokaryotes and eukaryotes.</title>
        <authorList>
            <person name="Spang A."/>
            <person name="Saw J.H."/>
            <person name="Jorgensen S.L."/>
            <person name="Zaremba-Niedzwiedzka K."/>
            <person name="Martijn J."/>
            <person name="Lind A.E."/>
            <person name="van Eijk R."/>
            <person name="Schleper C."/>
            <person name="Guy L."/>
            <person name="Ettema T.J."/>
        </authorList>
    </citation>
    <scope>NUCLEOTIDE SEQUENCE</scope>
</reference>
<dbReference type="Pfam" id="PF07589">
    <property type="entry name" value="PEP-CTERM"/>
    <property type="match status" value="1"/>
</dbReference>
<organism evidence="2">
    <name type="scientific">marine sediment metagenome</name>
    <dbReference type="NCBI Taxonomy" id="412755"/>
    <lineage>
        <taxon>unclassified sequences</taxon>
        <taxon>metagenomes</taxon>
        <taxon>ecological metagenomes</taxon>
    </lineage>
</organism>
<name>A0A0F9GSW5_9ZZZZ</name>
<proteinExistence type="predicted"/>
<sequence>MNEKRILMICMIGATALPAASARADDFAPPPWTRGAPLSTSVEWEFLTSVVSHFPSDGTEVPLIMGDFTGPPAASVHADPGFPPTWSIGDGDGEWTAGTGPFSMEFELGNWVDDEPVKFMRIQVTFAGSAPTVTSLGAINDGDFVLGVHVGTTAFSATHVLFEYEFHPNPDFELLTLEIPAGSSIDQVVVDTISMPEPATLALLAIGVLAALRPRRRAS</sequence>
<dbReference type="InterPro" id="IPR013424">
    <property type="entry name" value="Ice-binding_C"/>
</dbReference>
<gene>
    <name evidence="2" type="ORF">LCGC14_1789840</name>
</gene>
<feature type="domain" description="Ice-binding protein C-terminal" evidence="1">
    <location>
        <begin position="196"/>
        <end position="216"/>
    </location>
</feature>
<dbReference type="AlphaFoldDB" id="A0A0F9GSW5"/>
<comment type="caution">
    <text evidence="2">The sequence shown here is derived from an EMBL/GenBank/DDBJ whole genome shotgun (WGS) entry which is preliminary data.</text>
</comment>
<evidence type="ECO:0000313" key="2">
    <source>
        <dbReference type="EMBL" id="KKM01895.1"/>
    </source>
</evidence>